<keyword evidence="4" id="KW-1185">Reference proteome</keyword>
<reference evidence="3 4" key="1">
    <citation type="journal article" date="2019" name="Biochem. Eng. J.">
        <title>Metabolic engineering of the marine bacteria Neptunomonas concharum for the production of acetoin and meso-2,3-butanediol from acetate.</title>
        <authorList>
            <person name="Li W."/>
            <person name="Pu N."/>
            <person name="Liu C.-X."/>
            <person name="Yuan Q.-P."/>
            <person name="Li Z.-J."/>
        </authorList>
    </citation>
    <scope>NUCLEOTIDE SEQUENCE [LARGE SCALE GENOMIC DNA]</scope>
    <source>
        <strain evidence="3 4">JCM17730</strain>
    </source>
</reference>
<protein>
    <recommendedName>
        <fullName evidence="2">EF-hand domain-containing protein</fullName>
    </recommendedName>
</protein>
<proteinExistence type="predicted"/>
<evidence type="ECO:0000256" key="1">
    <source>
        <dbReference type="SAM" id="Phobius"/>
    </source>
</evidence>
<name>A0A5P1R9V9_9GAMM</name>
<keyword evidence="1" id="KW-0472">Membrane</keyword>
<evidence type="ECO:0000259" key="2">
    <source>
        <dbReference type="PROSITE" id="PS50222"/>
    </source>
</evidence>
<dbReference type="InterPro" id="IPR002048">
    <property type="entry name" value="EF_hand_dom"/>
</dbReference>
<keyword evidence="1" id="KW-0812">Transmembrane</keyword>
<dbReference type="RefSeq" id="WP_138988778.1">
    <property type="nucleotide sequence ID" value="NZ_CP043869.1"/>
</dbReference>
<dbReference type="PROSITE" id="PS50222">
    <property type="entry name" value="EF_HAND_2"/>
    <property type="match status" value="1"/>
</dbReference>
<dbReference type="EMBL" id="CP043869">
    <property type="protein sequence ID" value="QEQ96072.1"/>
    <property type="molecule type" value="Genomic_DNA"/>
</dbReference>
<dbReference type="KEGG" id="ncu:F0U83_04760"/>
<dbReference type="PROSITE" id="PS00018">
    <property type="entry name" value="EF_HAND_1"/>
    <property type="match status" value="1"/>
</dbReference>
<dbReference type="Proteomes" id="UP000324760">
    <property type="component" value="Chromosome"/>
</dbReference>
<feature type="transmembrane region" description="Helical" evidence="1">
    <location>
        <begin position="6"/>
        <end position="24"/>
    </location>
</feature>
<organism evidence="3 4">
    <name type="scientific">Neptunomonas concharum</name>
    <dbReference type="NCBI Taxonomy" id="1031538"/>
    <lineage>
        <taxon>Bacteria</taxon>
        <taxon>Pseudomonadati</taxon>
        <taxon>Pseudomonadota</taxon>
        <taxon>Gammaproteobacteria</taxon>
        <taxon>Oceanospirillales</taxon>
        <taxon>Oceanospirillaceae</taxon>
        <taxon>Neptunomonas</taxon>
    </lineage>
</organism>
<gene>
    <name evidence="3" type="ORF">F0U83_04760</name>
</gene>
<feature type="transmembrane region" description="Helical" evidence="1">
    <location>
        <begin position="279"/>
        <end position="301"/>
    </location>
</feature>
<evidence type="ECO:0000313" key="4">
    <source>
        <dbReference type="Proteomes" id="UP000324760"/>
    </source>
</evidence>
<dbReference type="AlphaFoldDB" id="A0A5P1R9V9"/>
<dbReference type="GO" id="GO:0005509">
    <property type="term" value="F:calcium ion binding"/>
    <property type="evidence" value="ECO:0007669"/>
    <property type="project" value="InterPro"/>
</dbReference>
<feature type="domain" description="EF-hand" evidence="2">
    <location>
        <begin position="203"/>
        <end position="238"/>
    </location>
</feature>
<dbReference type="InterPro" id="IPR018247">
    <property type="entry name" value="EF_Hand_1_Ca_BS"/>
</dbReference>
<evidence type="ECO:0000313" key="3">
    <source>
        <dbReference type="EMBL" id="QEQ96072.1"/>
    </source>
</evidence>
<sequence>MSTDALFINFLLCVALAITAWKGFDFLKRYRLITGTPTSKIRAAHQGYVELIGHITESSGLLRSPLSGRECVWFRCRVSRLQSGKKTQKWSIEYASESTDFFEISDTTDSCLVAPEGATIRAEHTRTWYGSTPMPDSAIDKPASNLNKLNQILNTPLDSERYQYQESLLFPYEKIYALGQFSTTGGGRHLPSLESIKGDIIREWKQSYDNLLDTFDTDNNQKLDMHEWNDVLAAAESAAVERRKELANQPTRHLLCQPAEKDHPYLLSTFDEEALAKRYGWYALGALIALMLEMWAIITLWT</sequence>
<dbReference type="OrthoDB" id="7013907at2"/>
<accession>A0A5P1R9V9</accession>
<keyword evidence="1" id="KW-1133">Transmembrane helix</keyword>